<evidence type="ECO:0000256" key="1">
    <source>
        <dbReference type="SAM" id="MobiDB-lite"/>
    </source>
</evidence>
<feature type="region of interest" description="Disordered" evidence="1">
    <location>
        <begin position="1"/>
        <end position="21"/>
    </location>
</feature>
<comment type="caution">
    <text evidence="2">The sequence shown here is derived from an EMBL/GenBank/DDBJ whole genome shotgun (WGS) entry which is preliminary data.</text>
</comment>
<dbReference type="RefSeq" id="XP_066636180.1">
    <property type="nucleotide sequence ID" value="XM_066773613.1"/>
</dbReference>
<dbReference type="GeneID" id="92006212"/>
<reference evidence="2 3" key="1">
    <citation type="submission" date="2024-02" db="EMBL/GenBank/DDBJ databases">
        <title>De novo assembly and annotation of 12 fungi associated with fruit tree decline syndrome in Ontario, Canada.</title>
        <authorList>
            <person name="Sulman M."/>
            <person name="Ellouze W."/>
            <person name="Ilyukhin E."/>
        </authorList>
    </citation>
    <scope>NUCLEOTIDE SEQUENCE [LARGE SCALE GENOMIC DNA]</scope>
    <source>
        <strain evidence="2 3">FDS-637</strain>
    </source>
</reference>
<evidence type="ECO:0000313" key="3">
    <source>
        <dbReference type="Proteomes" id="UP001430584"/>
    </source>
</evidence>
<gene>
    <name evidence="2" type="ORF">SLS55_002127</name>
</gene>
<accession>A0ABR3CTZ3</accession>
<keyword evidence="3" id="KW-1185">Reference proteome</keyword>
<proteinExistence type="predicted"/>
<name>A0ABR3CTZ3_9PEZI</name>
<sequence>MASGVHQPATPPATDPSTSDEAADLAPSYASVLSEAVGLALDAEFCPATAPDLRNVVSLGRFFEFVLTIDYAPYSSYPRVSGVGLSDLDVRLIFEIGENLARARTAFEDRITRRYGGTVHEEYRDWHDLVHTQLFVGDCIEGAEDQKLFLNKIVIPAQALDIPLDYVVATIWRFITSVGAYGTYVGTLKEILARRGVEGLARRLWVDRHIVIPRLPINKQGRLIEGLEKVQGIFFVALNGPIFDVNAAWGQKGVGRSELKFKEMALTKTGKRCEENMRVTCEQVDNMHIGKEGKEEGVSHAGVWDADEALLIARRIRESGGPVPPFLKPQKPEVKPVPTSKRRKYFGRPWELLCNYMGSKIQLRYHFIRQ</sequence>
<evidence type="ECO:0000313" key="2">
    <source>
        <dbReference type="EMBL" id="KAL0263151.1"/>
    </source>
</evidence>
<protein>
    <submittedName>
        <fullName evidence="2">Uncharacterized protein</fullName>
    </submittedName>
</protein>
<dbReference type="Proteomes" id="UP001430584">
    <property type="component" value="Unassembled WGS sequence"/>
</dbReference>
<organism evidence="2 3">
    <name type="scientific">Diplodia seriata</name>
    <dbReference type="NCBI Taxonomy" id="420778"/>
    <lineage>
        <taxon>Eukaryota</taxon>
        <taxon>Fungi</taxon>
        <taxon>Dikarya</taxon>
        <taxon>Ascomycota</taxon>
        <taxon>Pezizomycotina</taxon>
        <taxon>Dothideomycetes</taxon>
        <taxon>Dothideomycetes incertae sedis</taxon>
        <taxon>Botryosphaeriales</taxon>
        <taxon>Botryosphaeriaceae</taxon>
        <taxon>Diplodia</taxon>
    </lineage>
</organism>
<dbReference type="EMBL" id="JAJVCZ030000002">
    <property type="protein sequence ID" value="KAL0263151.1"/>
    <property type="molecule type" value="Genomic_DNA"/>
</dbReference>